<evidence type="ECO:0000256" key="1">
    <source>
        <dbReference type="SAM" id="Phobius"/>
    </source>
</evidence>
<feature type="transmembrane region" description="Helical" evidence="1">
    <location>
        <begin position="7"/>
        <end position="22"/>
    </location>
</feature>
<dbReference type="RefSeq" id="WP_145671626.1">
    <property type="nucleotide sequence ID" value="NZ_VIWO01000006.1"/>
</dbReference>
<feature type="transmembrane region" description="Helical" evidence="1">
    <location>
        <begin position="42"/>
        <end position="64"/>
    </location>
</feature>
<evidence type="ECO:0000313" key="3">
    <source>
        <dbReference type="Proteomes" id="UP000320811"/>
    </source>
</evidence>
<gene>
    <name evidence="2" type="ORF">FHW36_106425</name>
</gene>
<sequence length="135" mass="16123">MEWHLKATGYILVLLALLHAFFPKYFNWRKEFAPLTLLSRQIMYVHTFFIALMVLLMGIGCIYAAEDILHTRLGHLLSLGLFIFWICRLFFQFFVYSPSLWKGKRFETTVHIIFSCLWSYFSIVFFMIFMADINI</sequence>
<dbReference type="EMBL" id="VIWO01000006">
    <property type="protein sequence ID" value="TWF39194.1"/>
    <property type="molecule type" value="Genomic_DNA"/>
</dbReference>
<accession>A0A561PM57</accession>
<keyword evidence="1" id="KW-0472">Membrane</keyword>
<comment type="caution">
    <text evidence="2">The sequence shown here is derived from an EMBL/GenBank/DDBJ whole genome shotgun (WGS) entry which is preliminary data.</text>
</comment>
<dbReference type="AlphaFoldDB" id="A0A561PM57"/>
<keyword evidence="3" id="KW-1185">Reference proteome</keyword>
<proteinExistence type="predicted"/>
<evidence type="ECO:0008006" key="4">
    <source>
        <dbReference type="Google" id="ProtNLM"/>
    </source>
</evidence>
<name>A0A561PM57_9BACT</name>
<reference evidence="2 3" key="1">
    <citation type="submission" date="2019-06" db="EMBL/GenBank/DDBJ databases">
        <title>Sorghum-associated microbial communities from plants grown in Nebraska, USA.</title>
        <authorList>
            <person name="Schachtman D."/>
        </authorList>
    </citation>
    <scope>NUCLEOTIDE SEQUENCE [LARGE SCALE GENOMIC DNA]</scope>
    <source>
        <strain evidence="2 3">1209</strain>
    </source>
</reference>
<organism evidence="2 3">
    <name type="scientific">Chitinophaga polysaccharea</name>
    <dbReference type="NCBI Taxonomy" id="1293035"/>
    <lineage>
        <taxon>Bacteria</taxon>
        <taxon>Pseudomonadati</taxon>
        <taxon>Bacteroidota</taxon>
        <taxon>Chitinophagia</taxon>
        <taxon>Chitinophagales</taxon>
        <taxon>Chitinophagaceae</taxon>
        <taxon>Chitinophaga</taxon>
    </lineage>
</organism>
<keyword evidence="1" id="KW-1133">Transmembrane helix</keyword>
<dbReference type="Proteomes" id="UP000320811">
    <property type="component" value="Unassembled WGS sequence"/>
</dbReference>
<feature type="transmembrane region" description="Helical" evidence="1">
    <location>
        <begin position="76"/>
        <end position="96"/>
    </location>
</feature>
<dbReference type="OrthoDB" id="670562at2"/>
<evidence type="ECO:0000313" key="2">
    <source>
        <dbReference type="EMBL" id="TWF39194.1"/>
    </source>
</evidence>
<protein>
    <recommendedName>
        <fullName evidence="4">Cytochrome b561-like protein</fullName>
    </recommendedName>
</protein>
<feature type="transmembrane region" description="Helical" evidence="1">
    <location>
        <begin position="108"/>
        <end position="131"/>
    </location>
</feature>
<keyword evidence="1" id="KW-0812">Transmembrane</keyword>